<sequence length="102" mass="12192">MSNPFPNRTFTDEQLKNMSYDDMMLSIYHCQFVKELSLEECKGVSLQLMRILFRITGNRDIDLQEIHTRVMIDDLDTQFVNGFITEKEYDERMEEINERGTE</sequence>
<dbReference type="AlphaFoldDB" id="A0A383EPR9"/>
<evidence type="ECO:0000313" key="1">
    <source>
        <dbReference type="EMBL" id="SVE58443.1"/>
    </source>
</evidence>
<organism evidence="1">
    <name type="scientific">marine metagenome</name>
    <dbReference type="NCBI Taxonomy" id="408172"/>
    <lineage>
        <taxon>unclassified sequences</taxon>
        <taxon>metagenomes</taxon>
        <taxon>ecological metagenomes</taxon>
    </lineage>
</organism>
<protein>
    <recommendedName>
        <fullName evidence="2">SHOCT domain-containing protein</fullName>
    </recommendedName>
</protein>
<dbReference type="EMBL" id="UINC01227522">
    <property type="protein sequence ID" value="SVE58443.1"/>
    <property type="molecule type" value="Genomic_DNA"/>
</dbReference>
<proteinExistence type="predicted"/>
<reference evidence="1" key="1">
    <citation type="submission" date="2018-05" db="EMBL/GenBank/DDBJ databases">
        <authorList>
            <person name="Lanie J.A."/>
            <person name="Ng W.-L."/>
            <person name="Kazmierczak K.M."/>
            <person name="Andrzejewski T.M."/>
            <person name="Davidsen T.M."/>
            <person name="Wayne K.J."/>
            <person name="Tettelin H."/>
            <person name="Glass J.I."/>
            <person name="Rusch D."/>
            <person name="Podicherti R."/>
            <person name="Tsui H.-C.T."/>
            <person name="Winkler M.E."/>
        </authorList>
    </citation>
    <scope>NUCLEOTIDE SEQUENCE</scope>
</reference>
<accession>A0A383EPR9</accession>
<gene>
    <name evidence="1" type="ORF">METZ01_LOCUS511297</name>
</gene>
<name>A0A383EPR9_9ZZZZ</name>
<evidence type="ECO:0008006" key="2">
    <source>
        <dbReference type="Google" id="ProtNLM"/>
    </source>
</evidence>